<dbReference type="RefSeq" id="WP_313794647.1">
    <property type="nucleotide sequence ID" value="NZ_CP102453.1"/>
</dbReference>
<name>A0ABY5P8S6_9LACT</name>
<organism evidence="2 3">
    <name type="scientific">Fundicoccus culcitae</name>
    <dbReference type="NCBI Taxonomy" id="2969821"/>
    <lineage>
        <taxon>Bacteria</taxon>
        <taxon>Bacillati</taxon>
        <taxon>Bacillota</taxon>
        <taxon>Bacilli</taxon>
        <taxon>Lactobacillales</taxon>
        <taxon>Aerococcaceae</taxon>
        <taxon>Fundicoccus</taxon>
    </lineage>
</organism>
<dbReference type="PROSITE" id="PS50965">
    <property type="entry name" value="NERD"/>
    <property type="match status" value="1"/>
</dbReference>
<evidence type="ECO:0000259" key="1">
    <source>
        <dbReference type="PROSITE" id="PS50965"/>
    </source>
</evidence>
<dbReference type="Proteomes" id="UP001315967">
    <property type="component" value="Chromosome"/>
</dbReference>
<sequence>MQKNNELLSLEFMKNRQITLTYDQRQRFEYLSKGYAGELEFKNWFDKYCRTSWDLIEDYWFKKGFAKQADFVLLSNFHWIVVDVKNYLGLYEYNNGESRLNGKSMDGDNFLSMKTRTNRIQKIANEINNNIQVTSAMIFINEHSKTNINTIFPVEIIHRNELKLYIETLNPVEPMSDGLLSVIHNKFDRYRTEYPFDYDTLLPNAFNQLQHGIYCKKCLNYQLNIHRYHIHCPHCGTTESKQSAIFRHATELKLLFHKHPEMLKTKYLCDLMGNEISSRTIRKHMNTRFTQVNQSKQTYYKIN</sequence>
<proteinExistence type="predicted"/>
<reference evidence="2 3" key="1">
    <citation type="submission" date="2022-08" db="EMBL/GenBank/DDBJ databases">
        <title>Aerococcaceae sp. nov isolated from spoiled eye mask.</title>
        <authorList>
            <person name="Zhou G."/>
            <person name="Xie X.-B."/>
            <person name="Shi Q.-S."/>
            <person name="Wang Y.-S."/>
            <person name="Wen X."/>
            <person name="Peng H."/>
            <person name="Yang X.-J."/>
            <person name="Tao H.-B."/>
            <person name="Huang X.-M."/>
        </authorList>
    </citation>
    <scope>NUCLEOTIDE SEQUENCE [LARGE SCALE GENOMIC DNA]</scope>
    <source>
        <strain evidence="3">DM20194951</strain>
    </source>
</reference>
<accession>A0ABY5P8S6</accession>
<dbReference type="InterPro" id="IPR011528">
    <property type="entry name" value="NERD"/>
</dbReference>
<dbReference type="Pfam" id="PF08378">
    <property type="entry name" value="NERD"/>
    <property type="match status" value="1"/>
</dbReference>
<evidence type="ECO:0000313" key="2">
    <source>
        <dbReference type="EMBL" id="UUX35154.1"/>
    </source>
</evidence>
<keyword evidence="3" id="KW-1185">Reference proteome</keyword>
<protein>
    <submittedName>
        <fullName evidence="2">NERD domain-containing protein</fullName>
    </submittedName>
</protein>
<gene>
    <name evidence="2" type="ORF">NRE15_05800</name>
</gene>
<feature type="domain" description="NERD" evidence="1">
    <location>
        <begin position="33"/>
        <end position="146"/>
    </location>
</feature>
<evidence type="ECO:0000313" key="3">
    <source>
        <dbReference type="Proteomes" id="UP001315967"/>
    </source>
</evidence>
<dbReference type="EMBL" id="CP102453">
    <property type="protein sequence ID" value="UUX35154.1"/>
    <property type="molecule type" value="Genomic_DNA"/>
</dbReference>